<feature type="region of interest" description="Disordered" evidence="1">
    <location>
        <begin position="41"/>
        <end position="61"/>
    </location>
</feature>
<accession>A0A9W8Q8Q4</accession>
<reference evidence="2" key="1">
    <citation type="journal article" date="2023" name="Access Microbiol">
        <title>De-novo genome assembly for Akanthomyces muscarius, a biocontrol agent of insect agricultural pests.</title>
        <authorList>
            <person name="Erdos Z."/>
            <person name="Studholme D.J."/>
            <person name="Raymond B."/>
            <person name="Sharma M."/>
        </authorList>
    </citation>
    <scope>NUCLEOTIDE SEQUENCE</scope>
    <source>
        <strain evidence="2">Ve6</strain>
    </source>
</reference>
<feature type="region of interest" description="Disordered" evidence="1">
    <location>
        <begin position="1"/>
        <end position="23"/>
    </location>
</feature>
<dbReference type="EMBL" id="JAJHUN010000009">
    <property type="protein sequence ID" value="KAJ4150464.1"/>
    <property type="molecule type" value="Genomic_DNA"/>
</dbReference>
<evidence type="ECO:0000313" key="2">
    <source>
        <dbReference type="EMBL" id="KAJ4150464.1"/>
    </source>
</evidence>
<proteinExistence type="predicted"/>
<comment type="caution">
    <text evidence="2">The sequence shown here is derived from an EMBL/GenBank/DDBJ whole genome shotgun (WGS) entry which is preliminary data.</text>
</comment>
<dbReference type="KEGG" id="amus:LMH87_011214"/>
<name>A0A9W8Q8Q4_AKAMU</name>
<evidence type="ECO:0000313" key="3">
    <source>
        <dbReference type="Proteomes" id="UP001144673"/>
    </source>
</evidence>
<dbReference type="Proteomes" id="UP001144673">
    <property type="component" value="Chromosome 4"/>
</dbReference>
<dbReference type="GeneID" id="80898373"/>
<evidence type="ECO:0000256" key="1">
    <source>
        <dbReference type="SAM" id="MobiDB-lite"/>
    </source>
</evidence>
<protein>
    <submittedName>
        <fullName evidence="2">Uncharacterized protein</fullName>
    </submittedName>
</protein>
<dbReference type="RefSeq" id="XP_056052178.1">
    <property type="nucleotide sequence ID" value="XM_056200318.1"/>
</dbReference>
<organism evidence="2 3">
    <name type="scientific">Akanthomyces muscarius</name>
    <name type="common">Entomopathogenic fungus</name>
    <name type="synonym">Lecanicillium muscarium</name>
    <dbReference type="NCBI Taxonomy" id="2231603"/>
    <lineage>
        <taxon>Eukaryota</taxon>
        <taxon>Fungi</taxon>
        <taxon>Dikarya</taxon>
        <taxon>Ascomycota</taxon>
        <taxon>Pezizomycotina</taxon>
        <taxon>Sordariomycetes</taxon>
        <taxon>Hypocreomycetidae</taxon>
        <taxon>Hypocreales</taxon>
        <taxon>Cordycipitaceae</taxon>
        <taxon>Akanthomyces</taxon>
    </lineage>
</organism>
<keyword evidence="3" id="KW-1185">Reference proteome</keyword>
<dbReference type="AlphaFoldDB" id="A0A9W8Q8Q4"/>
<gene>
    <name evidence="2" type="ORF">LMH87_011214</name>
</gene>
<sequence>MLEPRPRSLSLAPDSQANPAATGGDLERCCLQLKAARDGSHEASPLLGEQRNGSHDIPERSVSWSPKQHLEKWWTIYVCAVFIIVVDVPSFMSEGPKLRMLELAACL</sequence>